<evidence type="ECO:0000256" key="4">
    <source>
        <dbReference type="ARBA" id="ARBA00022679"/>
    </source>
</evidence>
<dbReference type="Gene3D" id="1.10.600.10">
    <property type="entry name" value="Farnesyl Diphosphate Synthase"/>
    <property type="match status" value="1"/>
</dbReference>
<dbReference type="SUPFAM" id="SSF48576">
    <property type="entry name" value="Terpenoid synthases"/>
    <property type="match status" value="1"/>
</dbReference>
<dbReference type="GO" id="GO:0045338">
    <property type="term" value="P:farnesyl diphosphate metabolic process"/>
    <property type="evidence" value="ECO:0007669"/>
    <property type="project" value="InterPro"/>
</dbReference>
<dbReference type="InterPro" id="IPR006449">
    <property type="entry name" value="Squal_synth-like"/>
</dbReference>
<comment type="pathway">
    <text evidence="5">Terpene metabolism; lanosterol biosynthesis; lanosterol from farnesyl diphosphate: step 1/3.</text>
</comment>
<feature type="compositionally biased region" description="Low complexity" evidence="6">
    <location>
        <begin position="439"/>
        <end position="450"/>
    </location>
</feature>
<gene>
    <name evidence="7" type="ORF">EVG20_g7278</name>
</gene>
<dbReference type="PANTHER" id="PTHR11626:SF2">
    <property type="entry name" value="SQUALENE SYNTHASE"/>
    <property type="match status" value="1"/>
</dbReference>
<dbReference type="InterPro" id="IPR044844">
    <property type="entry name" value="Trans_IPPS_euk-type"/>
</dbReference>
<evidence type="ECO:0000256" key="5">
    <source>
        <dbReference type="RuleBase" id="RU368088"/>
    </source>
</evidence>
<evidence type="ECO:0000256" key="3">
    <source>
        <dbReference type="ARBA" id="ARBA00012373"/>
    </source>
</evidence>
<dbReference type="UniPathway" id="UPA00767">
    <property type="reaction ID" value="UER00751"/>
</dbReference>
<dbReference type="OrthoDB" id="431150at2759"/>
<comment type="caution">
    <text evidence="7">The sequence shown here is derived from an EMBL/GenBank/DDBJ whole genome shotgun (WGS) entry which is preliminary data.</text>
</comment>
<reference evidence="7 8" key="1">
    <citation type="submission" date="2019-02" db="EMBL/GenBank/DDBJ databases">
        <title>Genome sequencing of the rare red list fungi Dentipellis fragilis.</title>
        <authorList>
            <person name="Buettner E."/>
            <person name="Kellner H."/>
        </authorList>
    </citation>
    <scope>NUCLEOTIDE SEQUENCE [LARGE SCALE GENOMIC DNA]</scope>
    <source>
        <strain evidence="7 8">DSM 105465</strain>
    </source>
</reference>
<dbReference type="InterPro" id="IPR033904">
    <property type="entry name" value="Trans_IPPS_HH"/>
</dbReference>
<protein>
    <recommendedName>
        <fullName evidence="3 5">Squalene synthase</fullName>
        <shortName evidence="5">SQS</shortName>
        <shortName evidence="5">SS</shortName>
        <ecNumber evidence="3 5">2.5.1.21</ecNumber>
    </recommendedName>
</protein>
<evidence type="ECO:0000313" key="7">
    <source>
        <dbReference type="EMBL" id="TFY60832.1"/>
    </source>
</evidence>
<dbReference type="PROSITE" id="PS01044">
    <property type="entry name" value="SQUALEN_PHYTOEN_SYN_1"/>
    <property type="match status" value="1"/>
</dbReference>
<dbReference type="InterPro" id="IPR008949">
    <property type="entry name" value="Isoprenoid_synthase_dom_sf"/>
</dbReference>
<dbReference type="SFLD" id="SFLDS00005">
    <property type="entry name" value="Isoprenoid_Synthase_Type_I"/>
    <property type="match status" value="1"/>
</dbReference>
<feature type="region of interest" description="Disordered" evidence="6">
    <location>
        <begin position="416"/>
        <end position="455"/>
    </location>
</feature>
<dbReference type="Proteomes" id="UP000298327">
    <property type="component" value="Unassembled WGS sequence"/>
</dbReference>
<organism evidence="7 8">
    <name type="scientific">Dentipellis fragilis</name>
    <dbReference type="NCBI Taxonomy" id="205917"/>
    <lineage>
        <taxon>Eukaryota</taxon>
        <taxon>Fungi</taxon>
        <taxon>Dikarya</taxon>
        <taxon>Basidiomycota</taxon>
        <taxon>Agaricomycotina</taxon>
        <taxon>Agaricomycetes</taxon>
        <taxon>Russulales</taxon>
        <taxon>Hericiaceae</taxon>
        <taxon>Dentipellis</taxon>
    </lineage>
</organism>
<keyword evidence="8" id="KW-1185">Reference proteome</keyword>
<dbReference type="GO" id="GO:0051996">
    <property type="term" value="F:squalene synthase [NAD(P)H] activity"/>
    <property type="evidence" value="ECO:0007669"/>
    <property type="project" value="UniProtKB-UniRule"/>
</dbReference>
<dbReference type="NCBIfam" id="TIGR01559">
    <property type="entry name" value="squal_synth"/>
    <property type="match status" value="1"/>
</dbReference>
<dbReference type="STRING" id="205917.A0A4Y9YF56"/>
<dbReference type="Pfam" id="PF00494">
    <property type="entry name" value="SQS_PSY"/>
    <property type="match status" value="1"/>
</dbReference>
<sequence>MGALSMLTLLLTHPHEFRTLVQFYLYHEPKRDITAKREHDTSGWDRASMRRCWELLDLTSRSFAAVVKELEGDLARAICLFYVVLRGLDTIEDDMTIPDDVKQPLLRSFHEKTLTPGWTFNGNGPDEKDRIVLVDYDKVVAEVSLLKPAYRDVIISVCQKMEVGMADYAHRAATTGAISLNTVADYDLYCHFVAGLVGEGLSSIWAASGLETTLFADQLELSNSMGLLLQKTNIIRDFREDCDDRRFFWPREIWACAEYGGPDAGEMKEITELLRPENAQRAAWVQSGMVLDALRHSVDALDYLRLVRNQSVFNFCAIPAVMAMATLNLCFMNPEMFQHNIKIRKAEAAKLIMRSTNPREVAYTFREYARSIHKKATPADPNFLRISVACCKIEQWAEHHFPSFVHVMQSKVSSGASQVIDPNDARSRIAKAPRRRTRSSLPSGSGPPGLQQLRRRAAATRARRWRCCCSRAGWCLRSWA</sequence>
<evidence type="ECO:0000313" key="8">
    <source>
        <dbReference type="Proteomes" id="UP000298327"/>
    </source>
</evidence>
<dbReference type="EC" id="2.5.1.21" evidence="3 5"/>
<dbReference type="InterPro" id="IPR019845">
    <property type="entry name" value="Squalene/phytoene_synthase_CS"/>
</dbReference>
<evidence type="ECO:0000256" key="2">
    <source>
        <dbReference type="ARBA" id="ARBA00006251"/>
    </source>
</evidence>
<dbReference type="CDD" id="cd00683">
    <property type="entry name" value="Trans_IPPS_HH"/>
    <property type="match status" value="1"/>
</dbReference>
<comment type="function">
    <text evidence="5">Catalyzes the condensation of 2 farnesyl pyrophosphate (FPP) moieties to form squalene.</text>
</comment>
<dbReference type="AlphaFoldDB" id="A0A4Y9YF56"/>
<dbReference type="PROSITE" id="PS01045">
    <property type="entry name" value="SQUALEN_PHYTOEN_SYN_2"/>
    <property type="match status" value="1"/>
</dbReference>
<accession>A0A4Y9YF56</accession>
<dbReference type="EMBL" id="SEOQ01000541">
    <property type="protein sequence ID" value="TFY60832.1"/>
    <property type="molecule type" value="Genomic_DNA"/>
</dbReference>
<feature type="compositionally biased region" description="Basic residues" evidence="6">
    <location>
        <begin position="428"/>
        <end position="438"/>
    </location>
</feature>
<comment type="cofactor">
    <cofactor evidence="1 5">
        <name>Mg(2+)</name>
        <dbReference type="ChEBI" id="CHEBI:18420"/>
    </cofactor>
</comment>
<dbReference type="GO" id="GO:0055056">
    <property type="term" value="F:D-glucose transmembrane transporter activity"/>
    <property type="evidence" value="ECO:0007669"/>
    <property type="project" value="UniProtKB-UniRule"/>
</dbReference>
<evidence type="ECO:0000256" key="6">
    <source>
        <dbReference type="SAM" id="MobiDB-lite"/>
    </source>
</evidence>
<dbReference type="FunFam" id="1.10.600.10:FF:000023">
    <property type="entry name" value="Squalene synthase"/>
    <property type="match status" value="1"/>
</dbReference>
<evidence type="ECO:0000256" key="1">
    <source>
        <dbReference type="ARBA" id="ARBA00001946"/>
    </source>
</evidence>
<name>A0A4Y9YF56_9AGAM</name>
<comment type="catalytic activity">
    <reaction evidence="5">
        <text>2 (2E,6E)-farnesyl diphosphate + NADH + H(+) = squalene + 2 diphosphate + NAD(+)</text>
        <dbReference type="Rhea" id="RHEA:32299"/>
        <dbReference type="ChEBI" id="CHEBI:15378"/>
        <dbReference type="ChEBI" id="CHEBI:15440"/>
        <dbReference type="ChEBI" id="CHEBI:33019"/>
        <dbReference type="ChEBI" id="CHEBI:57540"/>
        <dbReference type="ChEBI" id="CHEBI:57945"/>
        <dbReference type="ChEBI" id="CHEBI:175763"/>
        <dbReference type="EC" id="2.5.1.21"/>
    </reaction>
</comment>
<comment type="similarity">
    <text evidence="2 5">Belongs to the phytoene/squalene synthase family.</text>
</comment>
<dbReference type="PANTHER" id="PTHR11626">
    <property type="entry name" value="FARNESYL-DIPHOSPHATE FARNESYLTRANSFERASE"/>
    <property type="match status" value="1"/>
</dbReference>
<dbReference type="GO" id="GO:0006696">
    <property type="term" value="P:ergosterol biosynthetic process"/>
    <property type="evidence" value="ECO:0007669"/>
    <property type="project" value="TreeGrafter"/>
</dbReference>
<dbReference type="SFLD" id="SFLDG01018">
    <property type="entry name" value="Squalene/Phytoene_Synthase_Lik"/>
    <property type="match status" value="1"/>
</dbReference>
<dbReference type="InterPro" id="IPR002060">
    <property type="entry name" value="Squ/phyt_synthse"/>
</dbReference>
<dbReference type="GO" id="GO:0005789">
    <property type="term" value="C:endoplasmic reticulum membrane"/>
    <property type="evidence" value="ECO:0007669"/>
    <property type="project" value="TreeGrafter"/>
</dbReference>
<keyword evidence="4 5" id="KW-0808">Transferase</keyword>
<proteinExistence type="inferred from homology"/>
<comment type="catalytic activity">
    <reaction evidence="5">
        <text>2 (2E,6E)-farnesyl diphosphate + NADPH + H(+) = squalene + 2 diphosphate + NADP(+)</text>
        <dbReference type="Rhea" id="RHEA:32295"/>
        <dbReference type="ChEBI" id="CHEBI:15378"/>
        <dbReference type="ChEBI" id="CHEBI:15440"/>
        <dbReference type="ChEBI" id="CHEBI:33019"/>
        <dbReference type="ChEBI" id="CHEBI:57783"/>
        <dbReference type="ChEBI" id="CHEBI:58349"/>
        <dbReference type="ChEBI" id="CHEBI:175763"/>
        <dbReference type="EC" id="2.5.1.21"/>
    </reaction>
</comment>